<dbReference type="InterPro" id="IPR018422">
    <property type="entry name" value="Cation/H_exchanger_CPA1"/>
</dbReference>
<evidence type="ECO:0000256" key="9">
    <source>
        <dbReference type="RuleBase" id="RU003722"/>
    </source>
</evidence>
<feature type="transmembrane region" description="Helical" evidence="11">
    <location>
        <begin position="398"/>
        <end position="417"/>
    </location>
</feature>
<dbReference type="PANTHER" id="PTHR10110:SF187">
    <property type="entry name" value="SODIUM_HYDROGEN EXCHANGER"/>
    <property type="match status" value="1"/>
</dbReference>
<dbReference type="Pfam" id="PF01875">
    <property type="entry name" value="Memo"/>
    <property type="match status" value="1"/>
</dbReference>
<evidence type="ECO:0000256" key="1">
    <source>
        <dbReference type="ARBA" id="ARBA00004141"/>
    </source>
</evidence>
<dbReference type="CDD" id="cd07361">
    <property type="entry name" value="MEMO_like"/>
    <property type="match status" value="1"/>
</dbReference>
<feature type="compositionally biased region" description="Basic and acidic residues" evidence="10">
    <location>
        <begin position="794"/>
        <end position="803"/>
    </location>
</feature>
<evidence type="ECO:0000313" key="13">
    <source>
        <dbReference type="EMBL" id="CCG81069.1"/>
    </source>
</evidence>
<dbReference type="Gene3D" id="6.10.140.1330">
    <property type="match status" value="1"/>
</dbReference>
<reference evidence="13 14" key="1">
    <citation type="journal article" date="2013" name="MBio">
        <title>Genome sequencing of the plant pathogen Taphrina deformans, the causal agent of peach leaf curl.</title>
        <authorList>
            <person name="Cisse O.H."/>
            <person name="Almeida J.M.G.C.F."/>
            <person name="Fonseca A."/>
            <person name="Kumar A.A."/>
            <person name="Salojaervi J."/>
            <person name="Overmyer K."/>
            <person name="Hauser P.M."/>
            <person name="Pagni M."/>
        </authorList>
    </citation>
    <scope>NUCLEOTIDE SEQUENCE [LARGE SCALE GENOMIC DNA]</scope>
    <source>
        <strain evidence="14">PYCC 5710 / ATCC 11124 / CBS 356.35 / IMI 108563 / JCM 9778 / NBRC 8474</strain>
    </source>
</reference>
<keyword evidence="14" id="KW-1185">Reference proteome</keyword>
<dbReference type="GO" id="GO:0015385">
    <property type="term" value="F:sodium:proton antiporter activity"/>
    <property type="evidence" value="ECO:0007669"/>
    <property type="project" value="InterPro"/>
</dbReference>
<feature type="transmembrane region" description="Helical" evidence="11">
    <location>
        <begin position="655"/>
        <end position="681"/>
    </location>
</feature>
<gene>
    <name evidence="13" type="ORF">TAPDE_000755</name>
</gene>
<keyword evidence="6 9" id="KW-0406">Ion transport</keyword>
<keyword evidence="9" id="KW-0050">Antiport</keyword>
<keyword evidence="3 9" id="KW-0812">Transmembrane</keyword>
<dbReference type="InterPro" id="IPR002737">
    <property type="entry name" value="MEMO1_fam"/>
</dbReference>
<sequence length="876" mass="96821">MSTRLATHAGSWYPKSRSSLVAQLESFIDDTDPVDHARTDCRIIISPHAGYSYSGPTAAYGFKALDWTGIKRVFILGPSHHFYLRGCALSRCETYATPLGNLRIDTAMIEELSSTTEFDNMAHDVDQDEHSIEMQLPYLKHVMPEQSDIPLVPILVGNLDFEAEVKYGKILSSYLQDSSNLFVISSDFCHWGDRFSYTYYQPVDAAPIKRATTRSISGGRPIWQSIESVDREGMDLIISGSHRDFAEYLKRTKNTICGRHPIGVILAAIEHMSLPGKFTFLDYKQSNQVTSVTDGSAGALVAMLIVKLANAILKRDVEADDPDVEPLDPSVEEVYQSWALLIVIVLLIGALCTSYFLQARKIRAVHETVISIFGGMVVGLAVRLSPGQDIQKLVTFKYTYFFNILLPPIILNSGYELHQANFFRNFGTILTFAFLGTFISAIVIGILVFLWTSIGIESIPITLVEALSVGATLSATDPVTVLSIFTSYKVDPKLYTIIFGESLLNDAVSIVMFETLSKFHGEPMHIGSVFRGFGIFLVTFFVSLVIGIGIGLGTALMLKHSHLRRFPQIEGCLILLLAYSSYFFSNGCHMSGIVSLLFCGITLKHYAYFNMSRRTQLSTKYLFQLLAQLAENFIFIYLGLSLFTEIDLIYKPMFILVTTVAVCCARYAAVFPLSSLINIVLRHKNRNTVATADGELSNAYQVMLFWAGLRGAVGVALAAGLEGEFAATLKATILVVVVLTVIVFGGTIGQMLQILGIRTQVPQEEEVSDDEFDVEEGGRLAPQSSLPLPSSANGRDRQEDRAALNRIKPAQTLPLSRMDSAESSSSDLPPMATPAQSTTLLGSFKDALHSMPEDRGQWFLDFDDRVLKPVLLDRQK</sequence>
<evidence type="ECO:0000256" key="4">
    <source>
        <dbReference type="ARBA" id="ARBA00022989"/>
    </source>
</evidence>
<evidence type="ECO:0000256" key="2">
    <source>
        <dbReference type="ARBA" id="ARBA00022448"/>
    </source>
</evidence>
<feature type="transmembrane region" description="Helical" evidence="11">
    <location>
        <begin position="369"/>
        <end position="386"/>
    </location>
</feature>
<dbReference type="PANTHER" id="PTHR10110">
    <property type="entry name" value="SODIUM/HYDROGEN EXCHANGER"/>
    <property type="match status" value="1"/>
</dbReference>
<dbReference type="GO" id="GO:0000329">
    <property type="term" value="C:fungal-type vacuole membrane"/>
    <property type="evidence" value="ECO:0007669"/>
    <property type="project" value="TreeGrafter"/>
</dbReference>
<dbReference type="GO" id="GO:0005770">
    <property type="term" value="C:late endosome"/>
    <property type="evidence" value="ECO:0007669"/>
    <property type="project" value="TreeGrafter"/>
</dbReference>
<dbReference type="PRINTS" id="PR01084">
    <property type="entry name" value="NAHEXCHNGR"/>
</dbReference>
<evidence type="ECO:0000256" key="3">
    <source>
        <dbReference type="ARBA" id="ARBA00022692"/>
    </source>
</evidence>
<evidence type="ECO:0000256" key="7">
    <source>
        <dbReference type="ARBA" id="ARBA00023136"/>
    </source>
</evidence>
<proteinExistence type="inferred from homology"/>
<dbReference type="Proteomes" id="UP000013776">
    <property type="component" value="Unassembled WGS sequence"/>
</dbReference>
<evidence type="ECO:0000313" key="14">
    <source>
        <dbReference type="Proteomes" id="UP000013776"/>
    </source>
</evidence>
<dbReference type="InterPro" id="IPR006153">
    <property type="entry name" value="Cation/H_exchanger_TM"/>
</dbReference>
<evidence type="ECO:0000256" key="11">
    <source>
        <dbReference type="SAM" id="Phobius"/>
    </source>
</evidence>
<evidence type="ECO:0000256" key="8">
    <source>
        <dbReference type="ARBA" id="ARBA00023201"/>
    </source>
</evidence>
<evidence type="ECO:0000256" key="6">
    <source>
        <dbReference type="ARBA" id="ARBA00023065"/>
    </source>
</evidence>
<feature type="transmembrane region" description="Helical" evidence="11">
    <location>
        <begin position="466"/>
        <end position="487"/>
    </location>
</feature>
<name>R4X9Z3_TAPDE</name>
<dbReference type="GO" id="GO:0015386">
    <property type="term" value="F:potassium:proton antiporter activity"/>
    <property type="evidence" value="ECO:0007669"/>
    <property type="project" value="TreeGrafter"/>
</dbReference>
<feature type="domain" description="Cation/H+ exchanger transmembrane" evidence="12">
    <location>
        <begin position="350"/>
        <end position="753"/>
    </location>
</feature>
<dbReference type="InterPro" id="IPR004709">
    <property type="entry name" value="NaH_exchanger"/>
</dbReference>
<feature type="compositionally biased region" description="Low complexity" evidence="10">
    <location>
        <begin position="780"/>
        <end position="792"/>
    </location>
</feature>
<dbReference type="AlphaFoldDB" id="R4X9Z3"/>
<evidence type="ECO:0000256" key="10">
    <source>
        <dbReference type="SAM" id="MobiDB-lite"/>
    </source>
</evidence>
<dbReference type="GO" id="GO:0005769">
    <property type="term" value="C:early endosome"/>
    <property type="evidence" value="ECO:0007669"/>
    <property type="project" value="TreeGrafter"/>
</dbReference>
<feature type="transmembrane region" description="Helical" evidence="11">
    <location>
        <begin position="429"/>
        <end position="454"/>
    </location>
</feature>
<feature type="transmembrane region" description="Helical" evidence="11">
    <location>
        <begin position="533"/>
        <end position="558"/>
    </location>
</feature>
<evidence type="ECO:0000259" key="12">
    <source>
        <dbReference type="Pfam" id="PF00999"/>
    </source>
</evidence>
<dbReference type="STRING" id="1097556.R4X9Z3"/>
<feature type="region of interest" description="Disordered" evidence="10">
    <location>
        <begin position="766"/>
        <end position="839"/>
    </location>
</feature>
<feature type="compositionally biased region" description="Acidic residues" evidence="10">
    <location>
        <begin position="766"/>
        <end position="775"/>
    </location>
</feature>
<feature type="transmembrane region" description="Helical" evidence="11">
    <location>
        <begin position="702"/>
        <end position="721"/>
    </location>
</feature>
<dbReference type="eggNOG" id="KOG3086">
    <property type="taxonomic scope" value="Eukaryota"/>
</dbReference>
<dbReference type="Pfam" id="PF00999">
    <property type="entry name" value="Na_H_Exchanger"/>
    <property type="match status" value="1"/>
</dbReference>
<dbReference type="GO" id="GO:0007035">
    <property type="term" value="P:vacuolar acidification"/>
    <property type="evidence" value="ECO:0007669"/>
    <property type="project" value="TreeGrafter"/>
</dbReference>
<keyword evidence="4 11" id="KW-1133">Transmembrane helix</keyword>
<dbReference type="NCBIfam" id="TIGR04336">
    <property type="entry name" value="AmmeMemoSam_B"/>
    <property type="match status" value="1"/>
</dbReference>
<evidence type="ECO:0000256" key="5">
    <source>
        <dbReference type="ARBA" id="ARBA00023053"/>
    </source>
</evidence>
<comment type="similarity">
    <text evidence="9">Belongs to the monovalent cation:proton antiporter 1 (CPA1) transporter (TC 2.A.36) family.</text>
</comment>
<keyword evidence="5" id="KW-0915">Sodium</keyword>
<dbReference type="NCBIfam" id="TIGR00840">
    <property type="entry name" value="b_cpa1"/>
    <property type="match status" value="1"/>
</dbReference>
<feature type="compositionally biased region" description="Low complexity" evidence="10">
    <location>
        <begin position="816"/>
        <end position="826"/>
    </location>
</feature>
<keyword evidence="7 11" id="KW-0472">Membrane</keyword>
<feature type="transmembrane region" description="Helical" evidence="11">
    <location>
        <begin position="590"/>
        <end position="609"/>
    </location>
</feature>
<feature type="transmembrane region" description="Helical" evidence="11">
    <location>
        <begin position="621"/>
        <end position="643"/>
    </location>
</feature>
<dbReference type="eggNOG" id="KOG1965">
    <property type="taxonomic scope" value="Eukaryota"/>
</dbReference>
<dbReference type="HAMAP" id="MF_00055">
    <property type="entry name" value="MEMO1"/>
    <property type="match status" value="1"/>
</dbReference>
<organism evidence="13 14">
    <name type="scientific">Taphrina deformans (strain PYCC 5710 / ATCC 11124 / CBS 356.35 / IMI 108563 / JCM 9778 / NBRC 8474)</name>
    <name type="common">Peach leaf curl fungus</name>
    <name type="synonym">Lalaria deformans</name>
    <dbReference type="NCBI Taxonomy" id="1097556"/>
    <lineage>
        <taxon>Eukaryota</taxon>
        <taxon>Fungi</taxon>
        <taxon>Dikarya</taxon>
        <taxon>Ascomycota</taxon>
        <taxon>Taphrinomycotina</taxon>
        <taxon>Taphrinomycetes</taxon>
        <taxon>Taphrinales</taxon>
        <taxon>Taphrinaceae</taxon>
        <taxon>Taphrina</taxon>
    </lineage>
</organism>
<keyword evidence="2 9" id="KW-0813">Transport</keyword>
<comment type="subcellular location">
    <subcellularLocation>
        <location evidence="1">Membrane</location>
        <topology evidence="1">Multi-pass membrane protein</topology>
    </subcellularLocation>
</comment>
<comment type="caution">
    <text evidence="13">The sequence shown here is derived from an EMBL/GenBank/DDBJ whole genome shotgun (WGS) entry which is preliminary data.</text>
</comment>
<accession>R4X9Z3</accession>
<dbReference type="EMBL" id="CAHR02000024">
    <property type="protein sequence ID" value="CCG81069.1"/>
    <property type="molecule type" value="Genomic_DNA"/>
</dbReference>
<keyword evidence="8 9" id="KW-0739">Sodium transport</keyword>
<protein>
    <recommendedName>
        <fullName evidence="9">Sodium/hydrogen exchanger</fullName>
    </recommendedName>
</protein>
<dbReference type="OrthoDB" id="196264at2759"/>
<feature type="transmembrane region" description="Helical" evidence="11">
    <location>
        <begin position="338"/>
        <end position="357"/>
    </location>
</feature>
<dbReference type="Gene3D" id="3.40.830.10">
    <property type="entry name" value="LigB-like"/>
    <property type="match status" value="1"/>
</dbReference>
<feature type="transmembrane region" description="Helical" evidence="11">
    <location>
        <begin position="727"/>
        <end position="748"/>
    </location>
</feature>